<dbReference type="OrthoDB" id="4227365at2759"/>
<proteinExistence type="predicted"/>
<keyword evidence="2" id="KW-0238">DNA-binding</keyword>
<keyword evidence="4" id="KW-0539">Nucleus</keyword>
<dbReference type="SUPFAM" id="SSF57701">
    <property type="entry name" value="Zn2/Cys6 DNA-binding domain"/>
    <property type="match status" value="1"/>
</dbReference>
<dbReference type="KEGG" id="act:ACLA_050260"/>
<accession>A1CI49</accession>
<dbReference type="HOGENOM" id="CLU_470064_0_0_1"/>
<dbReference type="VEuPathDB" id="FungiDB:ACLA_050260"/>
<evidence type="ECO:0008006" key="8">
    <source>
        <dbReference type="Google" id="ProtNLM"/>
    </source>
</evidence>
<name>A1CI49_ASPCL</name>
<dbReference type="RefSeq" id="XP_001271980.1">
    <property type="nucleotide sequence ID" value="XM_001271979.1"/>
</dbReference>
<evidence type="ECO:0000313" key="6">
    <source>
        <dbReference type="EMBL" id="EAW10554.1"/>
    </source>
</evidence>
<protein>
    <recommendedName>
        <fullName evidence="8">Zn(2)-C6 fungal-type domain-containing protein</fullName>
    </recommendedName>
</protein>
<dbReference type="CDD" id="cd00067">
    <property type="entry name" value="GAL4"/>
    <property type="match status" value="1"/>
</dbReference>
<evidence type="ECO:0000256" key="4">
    <source>
        <dbReference type="ARBA" id="ARBA00023242"/>
    </source>
</evidence>
<reference evidence="6 7" key="1">
    <citation type="journal article" date="2008" name="PLoS Genet.">
        <title>Genomic islands in the pathogenic filamentous fungus Aspergillus fumigatus.</title>
        <authorList>
            <person name="Fedorova N.D."/>
            <person name="Khaldi N."/>
            <person name="Joardar V.S."/>
            <person name="Maiti R."/>
            <person name="Amedeo P."/>
            <person name="Anderson M.J."/>
            <person name="Crabtree J."/>
            <person name="Silva J.C."/>
            <person name="Badger J.H."/>
            <person name="Albarraq A."/>
            <person name="Angiuoli S."/>
            <person name="Bussey H."/>
            <person name="Bowyer P."/>
            <person name="Cotty P.J."/>
            <person name="Dyer P.S."/>
            <person name="Egan A."/>
            <person name="Galens K."/>
            <person name="Fraser-Liggett C.M."/>
            <person name="Haas B.J."/>
            <person name="Inman J.M."/>
            <person name="Kent R."/>
            <person name="Lemieux S."/>
            <person name="Malavazi I."/>
            <person name="Orvis J."/>
            <person name="Roemer T."/>
            <person name="Ronning C.M."/>
            <person name="Sundaram J.P."/>
            <person name="Sutton G."/>
            <person name="Turner G."/>
            <person name="Venter J.C."/>
            <person name="White O.R."/>
            <person name="Whitty B.R."/>
            <person name="Youngman P."/>
            <person name="Wolfe K.H."/>
            <person name="Goldman G.H."/>
            <person name="Wortman J.R."/>
            <person name="Jiang B."/>
            <person name="Denning D.W."/>
            <person name="Nierman W.C."/>
        </authorList>
    </citation>
    <scope>NUCLEOTIDE SEQUENCE [LARGE SCALE GENOMIC DNA]</scope>
    <source>
        <strain evidence="7">ATCC 1007 / CBS 513.65 / DSM 816 / NCTC 3887 / NRRL 1</strain>
    </source>
</reference>
<dbReference type="Proteomes" id="UP000006701">
    <property type="component" value="Unassembled WGS sequence"/>
</dbReference>
<dbReference type="InterPro" id="IPR001138">
    <property type="entry name" value="Zn2Cys6_DnaBD"/>
</dbReference>
<dbReference type="EMBL" id="DS027054">
    <property type="protein sequence ID" value="EAW10554.1"/>
    <property type="molecule type" value="Genomic_DNA"/>
</dbReference>
<dbReference type="OMA" id="NRICFRS"/>
<dbReference type="eggNOG" id="ENOG502RNNZ">
    <property type="taxonomic scope" value="Eukaryota"/>
</dbReference>
<dbReference type="GO" id="GO:0000981">
    <property type="term" value="F:DNA-binding transcription factor activity, RNA polymerase II-specific"/>
    <property type="evidence" value="ECO:0007669"/>
    <property type="project" value="InterPro"/>
</dbReference>
<keyword evidence="7" id="KW-1185">Reference proteome</keyword>
<sequence>MGSTYPLSTGPIDGPVEHSHPFTNSTTDSITCSMNNLHHFEAYPHAQSTQSQVPIEISFPRQGSVPNTRLEYQPGPRSRISPDICTEIPFERQNNSSNGLFSAIAQNAPCSPVEYLHSSNHTSPFTKDGHEGLASANSQELNIVLEDPRILSQHRKRRLRSKREFDQAKQDNQLIRTLGGACIWCYRKKKRCGTVVACLTCQKLGLQCIRKYTQLSFVQDSPKYANRLPDQMGEMFSCLKDHASKNASERIAVSFRSRTIDLWTANAAMLNLANVNTLNEVNRQLHLQSMGSVHCDQLNKLEDFFPGVSLVETALSMYKLASVIICLCKTQVHVPAADVDRARSIVLYMLNVHLQRLYELSDELCSVVFGMMRRKEPHIGHAEMENDHASLESLGPVWVAVALYYRVVDSLASFEAGPLLAALLMDAKEGSESVSASVLCVLKHIFLNSKSDMNNMTNELLEQHIPTIQTRHFDIAVEVYRGSQMELLTATPREASPFSDESCSVESLFEKILDDCTPSSDARPEAQANSAPQATGQNWLNDLEAELAETMPFDDGLFTAEDSEEWQMTLAEGCKVPSTL</sequence>
<feature type="region of interest" description="Disordered" evidence="5">
    <location>
        <begin position="60"/>
        <end position="81"/>
    </location>
</feature>
<dbReference type="GeneID" id="4703765"/>
<evidence type="ECO:0000256" key="3">
    <source>
        <dbReference type="ARBA" id="ARBA00023163"/>
    </source>
</evidence>
<dbReference type="GO" id="GO:0003677">
    <property type="term" value="F:DNA binding"/>
    <property type="evidence" value="ECO:0007669"/>
    <property type="project" value="UniProtKB-KW"/>
</dbReference>
<gene>
    <name evidence="6" type="ORF">ACLA_050260</name>
</gene>
<organism evidence="6 7">
    <name type="scientific">Aspergillus clavatus (strain ATCC 1007 / CBS 513.65 / DSM 816 / NCTC 3887 / NRRL 1 / QM 1276 / 107)</name>
    <dbReference type="NCBI Taxonomy" id="344612"/>
    <lineage>
        <taxon>Eukaryota</taxon>
        <taxon>Fungi</taxon>
        <taxon>Dikarya</taxon>
        <taxon>Ascomycota</taxon>
        <taxon>Pezizomycotina</taxon>
        <taxon>Eurotiomycetes</taxon>
        <taxon>Eurotiomycetidae</taxon>
        <taxon>Eurotiales</taxon>
        <taxon>Aspergillaceae</taxon>
        <taxon>Aspergillus</taxon>
        <taxon>Aspergillus subgen. Fumigati</taxon>
    </lineage>
</organism>
<dbReference type="InterPro" id="IPR036864">
    <property type="entry name" value="Zn2-C6_fun-type_DNA-bd_sf"/>
</dbReference>
<dbReference type="AlphaFoldDB" id="A1CI49"/>
<evidence type="ECO:0000313" key="7">
    <source>
        <dbReference type="Proteomes" id="UP000006701"/>
    </source>
</evidence>
<feature type="compositionally biased region" description="Polar residues" evidence="5">
    <location>
        <begin position="527"/>
        <end position="538"/>
    </location>
</feature>
<feature type="region of interest" description="Disordered" evidence="5">
    <location>
        <begin position="1"/>
        <end position="24"/>
    </location>
</feature>
<evidence type="ECO:0000256" key="5">
    <source>
        <dbReference type="SAM" id="MobiDB-lite"/>
    </source>
</evidence>
<keyword evidence="3" id="KW-0804">Transcription</keyword>
<dbReference type="GO" id="GO:0008270">
    <property type="term" value="F:zinc ion binding"/>
    <property type="evidence" value="ECO:0007669"/>
    <property type="project" value="InterPro"/>
</dbReference>
<evidence type="ECO:0000256" key="2">
    <source>
        <dbReference type="ARBA" id="ARBA00023125"/>
    </source>
</evidence>
<keyword evidence="1" id="KW-0805">Transcription regulation</keyword>
<feature type="region of interest" description="Disordered" evidence="5">
    <location>
        <begin position="517"/>
        <end position="538"/>
    </location>
</feature>
<evidence type="ECO:0000256" key="1">
    <source>
        <dbReference type="ARBA" id="ARBA00023015"/>
    </source>
</evidence>